<dbReference type="InterPro" id="IPR007627">
    <property type="entry name" value="RNA_pol_sigma70_r2"/>
</dbReference>
<keyword evidence="10" id="KW-1185">Reference proteome</keyword>
<comment type="caution">
    <text evidence="9">The sequence shown here is derived from an EMBL/GenBank/DDBJ whole genome shotgun (WGS) entry which is preliminary data.</text>
</comment>
<dbReference type="InterPro" id="IPR007630">
    <property type="entry name" value="RNA_pol_sigma70_r4"/>
</dbReference>
<feature type="compositionally biased region" description="Basic and acidic residues" evidence="6">
    <location>
        <begin position="107"/>
        <end position="125"/>
    </location>
</feature>
<dbReference type="EMBL" id="RIBS01000002">
    <property type="protein sequence ID" value="RNF84994.1"/>
    <property type="molecule type" value="Genomic_DNA"/>
</dbReference>
<keyword evidence="5" id="KW-0804">Transcription</keyword>
<organism evidence="9 10">
    <name type="scientific">Montanilutibacter psychrotolerans</name>
    <dbReference type="NCBI Taxonomy" id="1327343"/>
    <lineage>
        <taxon>Bacteria</taxon>
        <taxon>Pseudomonadati</taxon>
        <taxon>Pseudomonadota</taxon>
        <taxon>Gammaproteobacteria</taxon>
        <taxon>Lysobacterales</taxon>
        <taxon>Lysobacteraceae</taxon>
        <taxon>Montanilutibacter</taxon>
    </lineage>
</organism>
<comment type="similarity">
    <text evidence="1">Belongs to the sigma-70 factor family. ECF subfamily.</text>
</comment>
<dbReference type="InterPro" id="IPR013324">
    <property type="entry name" value="RNA_pol_sigma_r3/r4-like"/>
</dbReference>
<evidence type="ECO:0000256" key="4">
    <source>
        <dbReference type="ARBA" id="ARBA00023125"/>
    </source>
</evidence>
<dbReference type="NCBIfam" id="TIGR02937">
    <property type="entry name" value="sigma70-ECF"/>
    <property type="match status" value="1"/>
</dbReference>
<evidence type="ECO:0000256" key="5">
    <source>
        <dbReference type="ARBA" id="ARBA00023163"/>
    </source>
</evidence>
<dbReference type="RefSeq" id="WP_123086781.1">
    <property type="nucleotide sequence ID" value="NZ_RIBS01000002.1"/>
</dbReference>
<evidence type="ECO:0000256" key="3">
    <source>
        <dbReference type="ARBA" id="ARBA00023082"/>
    </source>
</evidence>
<dbReference type="Pfam" id="PF04542">
    <property type="entry name" value="Sigma70_r2"/>
    <property type="match status" value="1"/>
</dbReference>
<dbReference type="NCBIfam" id="NF009166">
    <property type="entry name" value="PRK12513.1"/>
    <property type="match status" value="1"/>
</dbReference>
<dbReference type="SUPFAM" id="SSF88946">
    <property type="entry name" value="Sigma2 domain of RNA polymerase sigma factors"/>
    <property type="match status" value="1"/>
</dbReference>
<dbReference type="InterPro" id="IPR014284">
    <property type="entry name" value="RNA_pol_sigma-70_dom"/>
</dbReference>
<dbReference type="GO" id="GO:0003677">
    <property type="term" value="F:DNA binding"/>
    <property type="evidence" value="ECO:0007669"/>
    <property type="project" value="UniProtKB-KW"/>
</dbReference>
<evidence type="ECO:0000259" key="7">
    <source>
        <dbReference type="Pfam" id="PF04542"/>
    </source>
</evidence>
<dbReference type="OrthoDB" id="9784272at2"/>
<sequence>MNSGADHAGLEPGDDVLMQAWVAGDVAAFEILYARHRGPLYRFLLRQLRDAALADEFFQDVWQRVIAARAGWKPDAAFSTWLFRIAHNRLNDYWRGLRHRPAAPTDADERAARVPDPTTPERELSEFEQRRRLQLAIEELPEEQRVVVQLRLEQELSLEEIGDITGAGRETVKSRLRYAMDKLRARLNE</sequence>
<evidence type="ECO:0000313" key="10">
    <source>
        <dbReference type="Proteomes" id="UP000267049"/>
    </source>
</evidence>
<accession>A0A3M8T0E9</accession>
<dbReference type="Gene3D" id="1.10.1740.10">
    <property type="match status" value="1"/>
</dbReference>
<keyword evidence="3" id="KW-0731">Sigma factor</keyword>
<proteinExistence type="inferred from homology"/>
<dbReference type="GO" id="GO:0016987">
    <property type="term" value="F:sigma factor activity"/>
    <property type="evidence" value="ECO:0007669"/>
    <property type="project" value="UniProtKB-KW"/>
</dbReference>
<evidence type="ECO:0000313" key="9">
    <source>
        <dbReference type="EMBL" id="RNF84994.1"/>
    </source>
</evidence>
<feature type="domain" description="RNA polymerase sigma-70 region 2" evidence="7">
    <location>
        <begin position="32"/>
        <end position="98"/>
    </location>
</feature>
<protein>
    <submittedName>
        <fullName evidence="9">RNA polymerase sigma factor</fullName>
    </submittedName>
</protein>
<dbReference type="PANTHER" id="PTHR43133">
    <property type="entry name" value="RNA POLYMERASE ECF-TYPE SIGMA FACTO"/>
    <property type="match status" value="1"/>
</dbReference>
<dbReference type="CDD" id="cd06171">
    <property type="entry name" value="Sigma70_r4"/>
    <property type="match status" value="1"/>
</dbReference>
<name>A0A3M8T0E9_9GAMM</name>
<dbReference type="Proteomes" id="UP000267049">
    <property type="component" value="Unassembled WGS sequence"/>
</dbReference>
<evidence type="ECO:0000256" key="6">
    <source>
        <dbReference type="SAM" id="MobiDB-lite"/>
    </source>
</evidence>
<evidence type="ECO:0000256" key="1">
    <source>
        <dbReference type="ARBA" id="ARBA00010641"/>
    </source>
</evidence>
<dbReference type="PANTHER" id="PTHR43133:SF8">
    <property type="entry name" value="RNA POLYMERASE SIGMA FACTOR HI_1459-RELATED"/>
    <property type="match status" value="1"/>
</dbReference>
<dbReference type="GO" id="GO:0006352">
    <property type="term" value="P:DNA-templated transcription initiation"/>
    <property type="evidence" value="ECO:0007669"/>
    <property type="project" value="InterPro"/>
</dbReference>
<gene>
    <name evidence="9" type="ORF">EER27_04170</name>
</gene>
<keyword evidence="4" id="KW-0238">DNA-binding</keyword>
<reference evidence="9 10" key="1">
    <citation type="submission" date="2018-11" db="EMBL/GenBank/DDBJ databases">
        <title>Lysobacter cryohumiis sp. nov., isolated from soil in the Tianshan Mountains, Xinjiang, China.</title>
        <authorList>
            <person name="Luo Y."/>
            <person name="Sheng H."/>
        </authorList>
    </citation>
    <scope>NUCLEOTIDE SEQUENCE [LARGE SCALE GENOMIC DNA]</scope>
    <source>
        <strain evidence="9 10">ZS60</strain>
    </source>
</reference>
<dbReference type="InterPro" id="IPR036388">
    <property type="entry name" value="WH-like_DNA-bd_sf"/>
</dbReference>
<dbReference type="InterPro" id="IPR013325">
    <property type="entry name" value="RNA_pol_sigma_r2"/>
</dbReference>
<feature type="region of interest" description="Disordered" evidence="6">
    <location>
        <begin position="104"/>
        <end position="125"/>
    </location>
</feature>
<evidence type="ECO:0000259" key="8">
    <source>
        <dbReference type="Pfam" id="PF04545"/>
    </source>
</evidence>
<keyword evidence="2" id="KW-0805">Transcription regulation</keyword>
<dbReference type="Gene3D" id="1.10.10.10">
    <property type="entry name" value="Winged helix-like DNA-binding domain superfamily/Winged helix DNA-binding domain"/>
    <property type="match status" value="1"/>
</dbReference>
<dbReference type="SUPFAM" id="SSF88659">
    <property type="entry name" value="Sigma3 and sigma4 domains of RNA polymerase sigma factors"/>
    <property type="match status" value="1"/>
</dbReference>
<dbReference type="Pfam" id="PF04545">
    <property type="entry name" value="Sigma70_r4"/>
    <property type="match status" value="1"/>
</dbReference>
<feature type="domain" description="RNA polymerase sigma-70 region 4" evidence="8">
    <location>
        <begin position="136"/>
        <end position="185"/>
    </location>
</feature>
<dbReference type="AlphaFoldDB" id="A0A3M8T0E9"/>
<evidence type="ECO:0000256" key="2">
    <source>
        <dbReference type="ARBA" id="ARBA00023015"/>
    </source>
</evidence>
<dbReference type="InterPro" id="IPR039425">
    <property type="entry name" value="RNA_pol_sigma-70-like"/>
</dbReference>